<dbReference type="PANTHER" id="PTHR41523">
    <property type="entry name" value="TWO-COMPONENT SYSTEM SENSOR PROTEIN"/>
    <property type="match status" value="1"/>
</dbReference>
<evidence type="ECO:0000256" key="16">
    <source>
        <dbReference type="ARBA" id="ARBA00023170"/>
    </source>
</evidence>
<proteinExistence type="predicted"/>
<comment type="caution">
    <text evidence="19">The sequence shown here is derived from an EMBL/GenBank/DDBJ whole genome shotgun (WGS) entry which is preliminary data.</text>
</comment>
<dbReference type="InterPro" id="IPR011102">
    <property type="entry name" value="Sig_transdc_His_kinase_HWE"/>
</dbReference>
<evidence type="ECO:0000256" key="8">
    <source>
        <dbReference type="ARBA" id="ARBA00022643"/>
    </source>
</evidence>
<dbReference type="InterPro" id="IPR035965">
    <property type="entry name" value="PAS-like_dom_sf"/>
</dbReference>
<dbReference type="Gene3D" id="3.30.565.10">
    <property type="entry name" value="Histidine kinase-like ATPase, C-terminal domain"/>
    <property type="match status" value="1"/>
</dbReference>
<keyword evidence="14" id="KW-0157">Chromophore</keyword>
<keyword evidence="13" id="KW-0067">ATP-binding</keyword>
<dbReference type="PANTHER" id="PTHR41523:SF8">
    <property type="entry name" value="ETHYLENE RESPONSE SENSOR PROTEIN"/>
    <property type="match status" value="1"/>
</dbReference>
<dbReference type="SMART" id="SM00091">
    <property type="entry name" value="PAS"/>
    <property type="match status" value="1"/>
</dbReference>
<protein>
    <recommendedName>
        <fullName evidence="3">Blue-light-activated histidine kinase</fullName>
        <ecNumber evidence="2">2.7.13.3</ecNumber>
    </recommendedName>
</protein>
<evidence type="ECO:0000256" key="7">
    <source>
        <dbReference type="ARBA" id="ARBA00022630"/>
    </source>
</evidence>
<evidence type="ECO:0000256" key="6">
    <source>
        <dbReference type="ARBA" id="ARBA00022606"/>
    </source>
</evidence>
<dbReference type="InterPro" id="IPR036890">
    <property type="entry name" value="HATPase_C_sf"/>
</dbReference>
<keyword evidence="16" id="KW-0675">Receptor</keyword>
<evidence type="ECO:0000256" key="10">
    <source>
        <dbReference type="ARBA" id="ARBA00022737"/>
    </source>
</evidence>
<evidence type="ECO:0000256" key="12">
    <source>
        <dbReference type="ARBA" id="ARBA00022777"/>
    </source>
</evidence>
<keyword evidence="4" id="KW-0600">Photoreceptor protein</keyword>
<dbReference type="AlphaFoldDB" id="A0A8B2NGT0"/>
<keyword evidence="7" id="KW-0285">Flavoprotein</keyword>
<evidence type="ECO:0000313" key="20">
    <source>
        <dbReference type="Proteomes" id="UP000249590"/>
    </source>
</evidence>
<accession>A0A8B2NGT0</accession>
<evidence type="ECO:0000256" key="3">
    <source>
        <dbReference type="ARBA" id="ARBA00021740"/>
    </source>
</evidence>
<keyword evidence="15" id="KW-0843">Virulence</keyword>
<keyword evidence="10" id="KW-0677">Repeat</keyword>
<keyword evidence="11" id="KW-0547">Nucleotide-binding</keyword>
<dbReference type="SUPFAM" id="SSF55785">
    <property type="entry name" value="PYP-like sensor domain (PAS domain)"/>
    <property type="match status" value="1"/>
</dbReference>
<dbReference type="SMART" id="SM00911">
    <property type="entry name" value="HWE_HK"/>
    <property type="match status" value="1"/>
</dbReference>
<dbReference type="InterPro" id="IPR000700">
    <property type="entry name" value="PAS-assoc_C"/>
</dbReference>
<evidence type="ECO:0000259" key="17">
    <source>
        <dbReference type="PROSITE" id="PS50112"/>
    </source>
</evidence>
<dbReference type="InterPro" id="IPR013767">
    <property type="entry name" value="PAS_fold"/>
</dbReference>
<keyword evidence="20" id="KW-1185">Reference proteome</keyword>
<dbReference type="SUPFAM" id="SSF55874">
    <property type="entry name" value="ATPase domain of HSP90 chaperone/DNA topoisomerase II/histidine kinase"/>
    <property type="match status" value="1"/>
</dbReference>
<dbReference type="PROSITE" id="PS50112">
    <property type="entry name" value="PAS"/>
    <property type="match status" value="1"/>
</dbReference>
<name>A0A8B2NGT0_9HYPH</name>
<dbReference type="SMART" id="SM00086">
    <property type="entry name" value="PAC"/>
    <property type="match status" value="1"/>
</dbReference>
<dbReference type="PROSITE" id="PS50113">
    <property type="entry name" value="PAC"/>
    <property type="match status" value="1"/>
</dbReference>
<dbReference type="GO" id="GO:0004673">
    <property type="term" value="F:protein histidine kinase activity"/>
    <property type="evidence" value="ECO:0007669"/>
    <property type="project" value="UniProtKB-EC"/>
</dbReference>
<evidence type="ECO:0000256" key="4">
    <source>
        <dbReference type="ARBA" id="ARBA00022543"/>
    </source>
</evidence>
<dbReference type="EC" id="2.7.13.3" evidence="2"/>
<evidence type="ECO:0000259" key="18">
    <source>
        <dbReference type="PROSITE" id="PS50113"/>
    </source>
</evidence>
<keyword evidence="6" id="KW-0716">Sensory transduction</keyword>
<dbReference type="CDD" id="cd00130">
    <property type="entry name" value="PAS"/>
    <property type="match status" value="1"/>
</dbReference>
<evidence type="ECO:0000313" key="19">
    <source>
        <dbReference type="EMBL" id="RAH95674.1"/>
    </source>
</evidence>
<dbReference type="Proteomes" id="UP000249590">
    <property type="component" value="Unassembled WGS sequence"/>
</dbReference>
<reference evidence="19 20" key="1">
    <citation type="submission" date="2018-05" db="EMBL/GenBank/DDBJ databases">
        <title>Acuticoccus sediminis sp. nov., isolated from deep-sea sediment of Indian Ocean.</title>
        <authorList>
            <person name="Liu X."/>
            <person name="Lai Q."/>
            <person name="Du Y."/>
            <person name="Sun F."/>
            <person name="Zhang X."/>
            <person name="Wang S."/>
            <person name="Shao Z."/>
        </authorList>
    </citation>
    <scope>NUCLEOTIDE SEQUENCE [LARGE SCALE GENOMIC DNA]</scope>
    <source>
        <strain evidence="19 20">PTG4-2</strain>
    </source>
</reference>
<evidence type="ECO:0000256" key="1">
    <source>
        <dbReference type="ARBA" id="ARBA00000085"/>
    </source>
</evidence>
<organism evidence="19 20">
    <name type="scientific">Acuticoccus sediminis</name>
    <dbReference type="NCBI Taxonomy" id="2184697"/>
    <lineage>
        <taxon>Bacteria</taxon>
        <taxon>Pseudomonadati</taxon>
        <taxon>Pseudomonadota</taxon>
        <taxon>Alphaproteobacteria</taxon>
        <taxon>Hyphomicrobiales</taxon>
        <taxon>Amorphaceae</taxon>
        <taxon>Acuticoccus</taxon>
    </lineage>
</organism>
<dbReference type="Pfam" id="PF07536">
    <property type="entry name" value="HWE_HK"/>
    <property type="match status" value="1"/>
</dbReference>
<keyword evidence="5" id="KW-0597">Phosphoprotein</keyword>
<evidence type="ECO:0000256" key="5">
    <source>
        <dbReference type="ARBA" id="ARBA00022553"/>
    </source>
</evidence>
<sequence>MPDPLRLLTIRDWLIPTSFGLHRALAARLKLRSIGSADHPILSGGTRASVQIQENLREHLAAIVDGSDDAIVTKTLDSIIKNWNPGAEMLFGYTAEEAIGQPIHMLIPDDLKYEENEFISRLRRGERIRHCETMRRRKNGTLVPVSVTVSPVRNSAGQIVAASNIARDITLQKEAAERQRAALAEMMHRVRNCFAVASGLVGLCAREVNTAAELAELLRGRFVALASIQSLAIPDPEGTMSDGTTLWAMLGAVMKPFVGQREPQFEGEDIPVCHAAITPLALVFYELCTNALKYGAFGQEDGHLSVSAVRRDDRLLIRWQEAADFDTTNRDLSGGFGTGMCEGAIRGSLDGSFRRIVTASGVTALLDLDLAKVTSEAVKH</sequence>
<keyword evidence="8" id="KW-0288">FMN</keyword>
<comment type="catalytic activity">
    <reaction evidence="1">
        <text>ATP + protein L-histidine = ADP + protein N-phospho-L-histidine.</text>
        <dbReference type="EC" id="2.7.13.3"/>
    </reaction>
</comment>
<evidence type="ECO:0000256" key="13">
    <source>
        <dbReference type="ARBA" id="ARBA00022840"/>
    </source>
</evidence>
<dbReference type="Pfam" id="PF00989">
    <property type="entry name" value="PAS"/>
    <property type="match status" value="1"/>
</dbReference>
<dbReference type="NCBIfam" id="TIGR00229">
    <property type="entry name" value="sensory_box"/>
    <property type="match status" value="1"/>
</dbReference>
<dbReference type="InterPro" id="IPR000014">
    <property type="entry name" value="PAS"/>
</dbReference>
<evidence type="ECO:0000256" key="2">
    <source>
        <dbReference type="ARBA" id="ARBA00012438"/>
    </source>
</evidence>
<evidence type="ECO:0000256" key="15">
    <source>
        <dbReference type="ARBA" id="ARBA00023026"/>
    </source>
</evidence>
<dbReference type="GO" id="GO:0006355">
    <property type="term" value="P:regulation of DNA-templated transcription"/>
    <property type="evidence" value="ECO:0007669"/>
    <property type="project" value="InterPro"/>
</dbReference>
<evidence type="ECO:0000256" key="14">
    <source>
        <dbReference type="ARBA" id="ARBA00022991"/>
    </source>
</evidence>
<evidence type="ECO:0000256" key="9">
    <source>
        <dbReference type="ARBA" id="ARBA00022679"/>
    </source>
</evidence>
<feature type="domain" description="PAC" evidence="18">
    <location>
        <begin position="129"/>
        <end position="181"/>
    </location>
</feature>
<dbReference type="Gene3D" id="3.30.450.20">
    <property type="entry name" value="PAS domain"/>
    <property type="match status" value="1"/>
</dbReference>
<dbReference type="InterPro" id="IPR001610">
    <property type="entry name" value="PAC"/>
</dbReference>
<dbReference type="EMBL" id="QHHQ01000024">
    <property type="protein sequence ID" value="RAH95674.1"/>
    <property type="molecule type" value="Genomic_DNA"/>
</dbReference>
<feature type="domain" description="PAS" evidence="17">
    <location>
        <begin position="56"/>
        <end position="125"/>
    </location>
</feature>
<dbReference type="GO" id="GO:0005524">
    <property type="term" value="F:ATP binding"/>
    <property type="evidence" value="ECO:0007669"/>
    <property type="project" value="UniProtKB-KW"/>
</dbReference>
<keyword evidence="9" id="KW-0808">Transferase</keyword>
<dbReference type="GO" id="GO:0009881">
    <property type="term" value="F:photoreceptor activity"/>
    <property type="evidence" value="ECO:0007669"/>
    <property type="project" value="UniProtKB-KW"/>
</dbReference>
<keyword evidence="12 19" id="KW-0418">Kinase</keyword>
<gene>
    <name evidence="19" type="ORF">DLJ53_34080</name>
</gene>
<evidence type="ECO:0000256" key="11">
    <source>
        <dbReference type="ARBA" id="ARBA00022741"/>
    </source>
</evidence>